<organism evidence="2 3">
    <name type="scientific">Exserohilum turcicum (strain 28A)</name>
    <name type="common">Northern leaf blight fungus</name>
    <name type="synonym">Setosphaeria turcica</name>
    <dbReference type="NCBI Taxonomy" id="671987"/>
    <lineage>
        <taxon>Eukaryota</taxon>
        <taxon>Fungi</taxon>
        <taxon>Dikarya</taxon>
        <taxon>Ascomycota</taxon>
        <taxon>Pezizomycotina</taxon>
        <taxon>Dothideomycetes</taxon>
        <taxon>Pleosporomycetidae</taxon>
        <taxon>Pleosporales</taxon>
        <taxon>Pleosporineae</taxon>
        <taxon>Pleosporaceae</taxon>
        <taxon>Exserohilum</taxon>
    </lineage>
</organism>
<dbReference type="RefSeq" id="XP_008021820.1">
    <property type="nucleotide sequence ID" value="XM_008023629.1"/>
</dbReference>
<proteinExistence type="predicted"/>
<dbReference type="eggNOG" id="ENOG502T667">
    <property type="taxonomic scope" value="Eukaryota"/>
</dbReference>
<dbReference type="OrthoDB" id="3801471at2759"/>
<evidence type="ECO:0000313" key="2">
    <source>
        <dbReference type="EMBL" id="EOA90100.1"/>
    </source>
</evidence>
<dbReference type="Proteomes" id="UP000016935">
    <property type="component" value="Unassembled WGS sequence"/>
</dbReference>
<feature type="region of interest" description="Disordered" evidence="1">
    <location>
        <begin position="358"/>
        <end position="423"/>
    </location>
</feature>
<dbReference type="GeneID" id="19402907"/>
<evidence type="ECO:0000256" key="1">
    <source>
        <dbReference type="SAM" id="MobiDB-lite"/>
    </source>
</evidence>
<feature type="compositionally biased region" description="Polar residues" evidence="1">
    <location>
        <begin position="197"/>
        <end position="212"/>
    </location>
</feature>
<feature type="compositionally biased region" description="Basic and acidic residues" evidence="1">
    <location>
        <begin position="113"/>
        <end position="133"/>
    </location>
</feature>
<evidence type="ECO:0000313" key="3">
    <source>
        <dbReference type="Proteomes" id="UP000016935"/>
    </source>
</evidence>
<feature type="compositionally biased region" description="Low complexity" evidence="1">
    <location>
        <begin position="395"/>
        <end position="415"/>
    </location>
</feature>
<feature type="region of interest" description="Disordered" evidence="1">
    <location>
        <begin position="1"/>
        <end position="217"/>
    </location>
</feature>
<name>R0IZF7_EXST2</name>
<feature type="compositionally biased region" description="Low complexity" evidence="1">
    <location>
        <begin position="58"/>
        <end position="67"/>
    </location>
</feature>
<keyword evidence="3" id="KW-1185">Reference proteome</keyword>
<gene>
    <name evidence="2" type="ORF">SETTUDRAFT_25388</name>
</gene>
<feature type="compositionally biased region" description="Basic residues" evidence="1">
    <location>
        <begin position="100"/>
        <end position="112"/>
    </location>
</feature>
<dbReference type="AlphaFoldDB" id="R0IZF7"/>
<dbReference type="HOGENOM" id="CLU_540972_0_0_1"/>
<reference evidence="2 3" key="2">
    <citation type="journal article" date="2013" name="PLoS Genet.">
        <title>Comparative genome structure, secondary metabolite, and effector coding capacity across Cochliobolus pathogens.</title>
        <authorList>
            <person name="Condon B.J."/>
            <person name="Leng Y."/>
            <person name="Wu D."/>
            <person name="Bushley K.E."/>
            <person name="Ohm R.A."/>
            <person name="Otillar R."/>
            <person name="Martin J."/>
            <person name="Schackwitz W."/>
            <person name="Grimwood J."/>
            <person name="MohdZainudin N."/>
            <person name="Xue C."/>
            <person name="Wang R."/>
            <person name="Manning V.A."/>
            <person name="Dhillon B."/>
            <person name="Tu Z.J."/>
            <person name="Steffenson B.J."/>
            <person name="Salamov A."/>
            <person name="Sun H."/>
            <person name="Lowry S."/>
            <person name="LaButti K."/>
            <person name="Han J."/>
            <person name="Copeland A."/>
            <person name="Lindquist E."/>
            <person name="Barry K."/>
            <person name="Schmutz J."/>
            <person name="Baker S.E."/>
            <person name="Ciuffetti L.M."/>
            <person name="Grigoriev I.V."/>
            <person name="Zhong S."/>
            <person name="Turgeon B.G."/>
        </authorList>
    </citation>
    <scope>NUCLEOTIDE SEQUENCE [LARGE SCALE GENOMIC DNA]</scope>
    <source>
        <strain evidence="3">28A</strain>
    </source>
</reference>
<reference evidence="2 3" key="1">
    <citation type="journal article" date="2012" name="PLoS Pathog.">
        <title>Diverse lifestyles and strategies of plant pathogenesis encoded in the genomes of eighteen Dothideomycetes fungi.</title>
        <authorList>
            <person name="Ohm R.A."/>
            <person name="Feau N."/>
            <person name="Henrissat B."/>
            <person name="Schoch C.L."/>
            <person name="Horwitz B.A."/>
            <person name="Barry K.W."/>
            <person name="Condon B.J."/>
            <person name="Copeland A.C."/>
            <person name="Dhillon B."/>
            <person name="Glaser F."/>
            <person name="Hesse C.N."/>
            <person name="Kosti I."/>
            <person name="LaButti K."/>
            <person name="Lindquist E.A."/>
            <person name="Lucas S."/>
            <person name="Salamov A.A."/>
            <person name="Bradshaw R.E."/>
            <person name="Ciuffetti L."/>
            <person name="Hamelin R.C."/>
            <person name="Kema G.H.J."/>
            <person name="Lawrence C."/>
            <person name="Scott J.A."/>
            <person name="Spatafora J.W."/>
            <person name="Turgeon B.G."/>
            <person name="de Wit P.J.G.M."/>
            <person name="Zhong S."/>
            <person name="Goodwin S.B."/>
            <person name="Grigoriev I.V."/>
        </authorList>
    </citation>
    <scope>NUCLEOTIDE SEQUENCE [LARGE SCALE GENOMIC DNA]</scope>
    <source>
        <strain evidence="3">28A</strain>
    </source>
</reference>
<accession>R0IZF7</accession>
<feature type="compositionally biased region" description="Basic and acidic residues" evidence="1">
    <location>
        <begin position="68"/>
        <end position="88"/>
    </location>
</feature>
<feature type="compositionally biased region" description="Polar residues" evidence="1">
    <location>
        <begin position="360"/>
        <end position="370"/>
    </location>
</feature>
<feature type="compositionally biased region" description="Low complexity" evidence="1">
    <location>
        <begin position="267"/>
        <end position="276"/>
    </location>
</feature>
<feature type="region of interest" description="Disordered" evidence="1">
    <location>
        <begin position="308"/>
        <end position="330"/>
    </location>
</feature>
<feature type="region of interest" description="Disordered" evidence="1">
    <location>
        <begin position="231"/>
        <end position="276"/>
    </location>
</feature>
<dbReference type="EMBL" id="KB908493">
    <property type="protein sequence ID" value="EOA90100.1"/>
    <property type="molecule type" value="Genomic_DNA"/>
</dbReference>
<feature type="compositionally biased region" description="Low complexity" evidence="1">
    <location>
        <begin position="175"/>
        <end position="193"/>
    </location>
</feature>
<protein>
    <submittedName>
        <fullName evidence="2">Uncharacterized protein</fullName>
    </submittedName>
</protein>
<sequence>MSTYFRPRAYQASAPPSPVRPGSSRQTIRAIPPSPSQSLSDGVGRSCAHSETAEDEQQAAIEQQDAQSKSEEEVDVSKRDSSVNHAKDNFPQPSPVRPRFWTKSHHYRKTRLHNKDGSMSHDDDEADSHHESSDMPAECPDTPTPMTESQRRFAYLPLGTPIPFSHSRRLLGTRSDAASTPTRPTTATTTTADNNHGRNTPTPTHNSSNQKPNVDHTAEQYPSCNIAHSLDLQFAPPRPPPQGSAAATAAAVGPKQHHETATCTAKTHTQSTHETTQQQHRAALPALHQHQHQDRSQRYNITTTTHHVPADLASPHPSPNPAFASAGATAATAQGRSIDAQMHDYTSLHHARLFAPSLAPLNTTSNPNSHPDQHEHSTHRTSPSSPYSPHDLGRHTSSSRISSASAGTSVSRRSVFSTPGRDELERKKALVEADDGPFGTVASMADLEERRRGIGSRVGFVNKELHDGGEEDGGNGRRKKKKRFWNCAVGVRMRLRRVRGCSVM</sequence>